<evidence type="ECO:0000313" key="3">
    <source>
        <dbReference type="Proteomes" id="UP000805614"/>
    </source>
</evidence>
<evidence type="ECO:0000313" key="2">
    <source>
        <dbReference type="EMBL" id="MBC6469310.1"/>
    </source>
</evidence>
<feature type="domain" description="Beta-lactamase-related" evidence="1">
    <location>
        <begin position="81"/>
        <end position="425"/>
    </location>
</feature>
<dbReference type="InterPro" id="IPR001466">
    <property type="entry name" value="Beta-lactam-related"/>
</dbReference>
<gene>
    <name evidence="2" type="ORF">HKK74_28000</name>
</gene>
<dbReference type="Pfam" id="PF00144">
    <property type="entry name" value="Beta-lactamase"/>
    <property type="match status" value="1"/>
</dbReference>
<sequence>MGGRSTSVQRHHRWRYRSLLQLIPRRTYPLIEAHVLNRRDVLKAALVAPIGVAAARPASAAAEPWEAVVARGNVPSALVNFDTTMKKYMYERGITAGQLAVARGGKLVFTRAYTLSTPAKPVPAVTPTSLFRIASLSKHITATAILRLAQEGRLNLGTPVTSLLDLKPMTGKKADARLSNVTIWRLLQHTGGWDREISDDPGTIEHKIADALGTGLPNDNADMMTYMTSLPLDFTPGSRHAYCNYGYLLLGRVIEEVTGQSYGSYVTSRLLTPLKITRMRLGRTLKAETPGEVPYESVFTTRTVLDESAKIVPYPYGGFNMANKDASGGWVATAMDLVRFERVFDLPATTNLLDARSISRAFARPEWGTFPSGSWYGAGWYVRENNGGLNTWHSGGLAGTHTYLCRRYDGVAYAAFFNRRQETDSEPDFGDIDPLLYGVANGITTWPSVDYSSLYF</sequence>
<reference evidence="2 3" key="1">
    <citation type="submission" date="2020-06" db="EMBL/GenBank/DDBJ databases">
        <title>Actinomadura xiongansis sp. nov., isolated from soil of Baiyangdian.</title>
        <authorList>
            <person name="Zhang X."/>
        </authorList>
    </citation>
    <scope>NUCLEOTIDE SEQUENCE [LARGE SCALE GENOMIC DNA]</scope>
    <source>
        <strain evidence="2 3">HBUM206468</strain>
    </source>
</reference>
<dbReference type="InterPro" id="IPR012338">
    <property type="entry name" value="Beta-lactam/transpept-like"/>
</dbReference>
<dbReference type="InterPro" id="IPR050491">
    <property type="entry name" value="AmpC-like"/>
</dbReference>
<proteinExistence type="predicted"/>
<dbReference type="PROSITE" id="PS51318">
    <property type="entry name" value="TAT"/>
    <property type="match status" value="1"/>
</dbReference>
<name>A0ABR7LWT1_9ACTN</name>
<dbReference type="Gene3D" id="3.40.710.10">
    <property type="entry name" value="DD-peptidase/beta-lactamase superfamily"/>
    <property type="match status" value="1"/>
</dbReference>
<organism evidence="2 3">
    <name type="scientific">Actinomadura alba</name>
    <dbReference type="NCBI Taxonomy" id="406431"/>
    <lineage>
        <taxon>Bacteria</taxon>
        <taxon>Bacillati</taxon>
        <taxon>Actinomycetota</taxon>
        <taxon>Actinomycetes</taxon>
        <taxon>Streptosporangiales</taxon>
        <taxon>Thermomonosporaceae</taxon>
        <taxon>Actinomadura</taxon>
    </lineage>
</organism>
<accession>A0ABR7LWT1</accession>
<comment type="caution">
    <text evidence="2">The sequence shown here is derived from an EMBL/GenBank/DDBJ whole genome shotgun (WGS) entry which is preliminary data.</text>
</comment>
<dbReference type="Proteomes" id="UP000805614">
    <property type="component" value="Unassembled WGS sequence"/>
</dbReference>
<evidence type="ECO:0000259" key="1">
    <source>
        <dbReference type="Pfam" id="PF00144"/>
    </source>
</evidence>
<dbReference type="SUPFAM" id="SSF56601">
    <property type="entry name" value="beta-lactamase/transpeptidase-like"/>
    <property type="match status" value="1"/>
</dbReference>
<dbReference type="InterPro" id="IPR006311">
    <property type="entry name" value="TAT_signal"/>
</dbReference>
<dbReference type="PANTHER" id="PTHR46825">
    <property type="entry name" value="D-ALANYL-D-ALANINE-CARBOXYPEPTIDASE/ENDOPEPTIDASE AMPH"/>
    <property type="match status" value="1"/>
</dbReference>
<dbReference type="PANTHER" id="PTHR46825:SF9">
    <property type="entry name" value="BETA-LACTAMASE-RELATED DOMAIN-CONTAINING PROTEIN"/>
    <property type="match status" value="1"/>
</dbReference>
<keyword evidence="3" id="KW-1185">Reference proteome</keyword>
<protein>
    <submittedName>
        <fullName evidence="2">Beta-lactamase family protein</fullName>
    </submittedName>
</protein>
<dbReference type="EMBL" id="JABVEC010000025">
    <property type="protein sequence ID" value="MBC6469310.1"/>
    <property type="molecule type" value="Genomic_DNA"/>
</dbReference>